<name>A0A3N4LJR9_9PEZI</name>
<dbReference type="Proteomes" id="UP000267821">
    <property type="component" value="Unassembled WGS sequence"/>
</dbReference>
<dbReference type="SUPFAM" id="SSF56300">
    <property type="entry name" value="Metallo-dependent phosphatases"/>
    <property type="match status" value="1"/>
</dbReference>
<accession>A0A3N4LJR9</accession>
<dbReference type="InterPro" id="IPR029052">
    <property type="entry name" value="Metallo-depent_PP-like"/>
</dbReference>
<dbReference type="AlphaFoldDB" id="A0A3N4LJR9"/>
<evidence type="ECO:0000313" key="3">
    <source>
        <dbReference type="Proteomes" id="UP000267821"/>
    </source>
</evidence>
<proteinExistence type="predicted"/>
<evidence type="ECO:0000259" key="1">
    <source>
        <dbReference type="Pfam" id="PF00149"/>
    </source>
</evidence>
<dbReference type="Pfam" id="PF00149">
    <property type="entry name" value="Metallophos"/>
    <property type="match status" value="1"/>
</dbReference>
<feature type="domain" description="Calcineurin-like phosphoesterase" evidence="1">
    <location>
        <begin position="96"/>
        <end position="331"/>
    </location>
</feature>
<dbReference type="GO" id="GO:0016787">
    <property type="term" value="F:hydrolase activity"/>
    <property type="evidence" value="ECO:0007669"/>
    <property type="project" value="InterPro"/>
</dbReference>
<reference evidence="2 3" key="1">
    <citation type="journal article" date="2018" name="Nat. Ecol. Evol.">
        <title>Pezizomycetes genomes reveal the molecular basis of ectomycorrhizal truffle lifestyle.</title>
        <authorList>
            <person name="Murat C."/>
            <person name="Payen T."/>
            <person name="Noel B."/>
            <person name="Kuo A."/>
            <person name="Morin E."/>
            <person name="Chen J."/>
            <person name="Kohler A."/>
            <person name="Krizsan K."/>
            <person name="Balestrini R."/>
            <person name="Da Silva C."/>
            <person name="Montanini B."/>
            <person name="Hainaut M."/>
            <person name="Levati E."/>
            <person name="Barry K.W."/>
            <person name="Belfiori B."/>
            <person name="Cichocki N."/>
            <person name="Clum A."/>
            <person name="Dockter R.B."/>
            <person name="Fauchery L."/>
            <person name="Guy J."/>
            <person name="Iotti M."/>
            <person name="Le Tacon F."/>
            <person name="Lindquist E.A."/>
            <person name="Lipzen A."/>
            <person name="Malagnac F."/>
            <person name="Mello A."/>
            <person name="Molinier V."/>
            <person name="Miyauchi S."/>
            <person name="Poulain J."/>
            <person name="Riccioni C."/>
            <person name="Rubini A."/>
            <person name="Sitrit Y."/>
            <person name="Splivallo R."/>
            <person name="Traeger S."/>
            <person name="Wang M."/>
            <person name="Zifcakova L."/>
            <person name="Wipf D."/>
            <person name="Zambonelli A."/>
            <person name="Paolocci F."/>
            <person name="Nowrousian M."/>
            <person name="Ottonello S."/>
            <person name="Baldrian P."/>
            <person name="Spatafora J.W."/>
            <person name="Henrissat B."/>
            <person name="Nagy L.G."/>
            <person name="Aury J.M."/>
            <person name="Wincker P."/>
            <person name="Grigoriev I.V."/>
            <person name="Bonfante P."/>
            <person name="Martin F.M."/>
        </authorList>
    </citation>
    <scope>NUCLEOTIDE SEQUENCE [LARGE SCALE GENOMIC DNA]</scope>
    <source>
        <strain evidence="2 3">ATCC MYA-4762</strain>
    </source>
</reference>
<protein>
    <recommendedName>
        <fullName evidence="1">Calcineurin-like phosphoesterase domain-containing protein</fullName>
    </recommendedName>
</protein>
<gene>
    <name evidence="2" type="ORF">L211DRAFT_840561</name>
</gene>
<dbReference type="EMBL" id="ML121558">
    <property type="protein sequence ID" value="RPB21652.1"/>
    <property type="molecule type" value="Genomic_DNA"/>
</dbReference>
<sequence length="388" mass="43696">MSTPSPPSSPRARFQLLSDIHLELPPPPADRGKPIIFTRPQPAPSASRLKCISRFIPSGWLNSITKPEGSPATAHPPPIPPTQDMSYEIFPIPKTSAPYLLLAGDIGNLSHYQQYLAFLRIQAEKFNHIYLVLGNHEFYHLPGGHAEGLALAAQLEKELNGKLTVLSRKRVDFVDEGLTVLGCTLWSRITEMQKERINGAVSDFRGWIKGEWGVEEHNRECERDIEWLKSQLNEIEEEDKEGRGMMAERWGMGKDRSGKSKWKVLVATHHSPTYWKCSKPQHEGRGFSSAFCTELLFTGNPNEGYSKATSDALVNWKGSEKIAAWAFGHTHFCTDYIWSGESVPLQEGEPSQPIDDTNSRKVRIVANQRGYWISSEDNRFDPGFVLEV</sequence>
<dbReference type="Gene3D" id="3.60.21.10">
    <property type="match status" value="1"/>
</dbReference>
<dbReference type="PANTHER" id="PTHR37844:SF2">
    <property type="entry name" value="SER_THR PROTEIN PHOSPHATASE SUPERFAMILY (AFU_ORTHOLOGUE AFUA_1G14840)"/>
    <property type="match status" value="1"/>
</dbReference>
<dbReference type="PANTHER" id="PTHR37844">
    <property type="entry name" value="SER/THR PROTEIN PHOSPHATASE SUPERFAMILY (AFU_ORTHOLOGUE AFUA_1G14840)"/>
    <property type="match status" value="1"/>
</dbReference>
<keyword evidence="3" id="KW-1185">Reference proteome</keyword>
<dbReference type="InParanoid" id="A0A3N4LJR9"/>
<evidence type="ECO:0000313" key="2">
    <source>
        <dbReference type="EMBL" id="RPB21652.1"/>
    </source>
</evidence>
<dbReference type="OrthoDB" id="550558at2759"/>
<organism evidence="2 3">
    <name type="scientific">Terfezia boudieri ATCC MYA-4762</name>
    <dbReference type="NCBI Taxonomy" id="1051890"/>
    <lineage>
        <taxon>Eukaryota</taxon>
        <taxon>Fungi</taxon>
        <taxon>Dikarya</taxon>
        <taxon>Ascomycota</taxon>
        <taxon>Pezizomycotina</taxon>
        <taxon>Pezizomycetes</taxon>
        <taxon>Pezizales</taxon>
        <taxon>Pezizaceae</taxon>
        <taxon>Terfezia</taxon>
    </lineage>
</organism>
<dbReference type="InterPro" id="IPR004843">
    <property type="entry name" value="Calcineurin-like_PHP"/>
</dbReference>